<comment type="caution">
    <text evidence="2">The sequence shown here is derived from an EMBL/GenBank/DDBJ whole genome shotgun (WGS) entry which is preliminary data.</text>
</comment>
<gene>
    <name evidence="2" type="ORF">GCM10009544_38580</name>
</gene>
<sequence>MPSARRETGGSVRMGRTDRINTLFGRPAGMPTDASRAGGGAVEDSSASDKAGRRPPERCYRAAPATCGGGRRLPVRAPPDLHGAQEHNGRLFSRSYRK</sequence>
<evidence type="ECO:0000313" key="2">
    <source>
        <dbReference type="EMBL" id="GAA0472868.1"/>
    </source>
</evidence>
<feature type="compositionally biased region" description="Basic and acidic residues" evidence="1">
    <location>
        <begin position="50"/>
        <end position="60"/>
    </location>
</feature>
<organism evidence="2 3">
    <name type="scientific">Streptomyces stramineus</name>
    <dbReference type="NCBI Taxonomy" id="173861"/>
    <lineage>
        <taxon>Bacteria</taxon>
        <taxon>Bacillati</taxon>
        <taxon>Actinomycetota</taxon>
        <taxon>Actinomycetes</taxon>
        <taxon>Kitasatosporales</taxon>
        <taxon>Streptomycetaceae</taxon>
        <taxon>Streptomyces</taxon>
    </lineage>
</organism>
<evidence type="ECO:0000313" key="3">
    <source>
        <dbReference type="Proteomes" id="UP001499895"/>
    </source>
</evidence>
<evidence type="ECO:0000256" key="1">
    <source>
        <dbReference type="SAM" id="MobiDB-lite"/>
    </source>
</evidence>
<accession>A0ABP3K6T3</accession>
<feature type="region of interest" description="Disordered" evidence="1">
    <location>
        <begin position="1"/>
        <end position="98"/>
    </location>
</feature>
<proteinExistence type="predicted"/>
<protein>
    <submittedName>
        <fullName evidence="2">Uncharacterized protein</fullName>
    </submittedName>
</protein>
<dbReference type="EMBL" id="BAAAHB010000043">
    <property type="protein sequence ID" value="GAA0472868.1"/>
    <property type="molecule type" value="Genomic_DNA"/>
</dbReference>
<reference evidence="3" key="1">
    <citation type="journal article" date="2019" name="Int. J. Syst. Evol. Microbiol.">
        <title>The Global Catalogue of Microorganisms (GCM) 10K type strain sequencing project: providing services to taxonomists for standard genome sequencing and annotation.</title>
        <authorList>
            <consortium name="The Broad Institute Genomics Platform"/>
            <consortium name="The Broad Institute Genome Sequencing Center for Infectious Disease"/>
            <person name="Wu L."/>
            <person name="Ma J."/>
        </authorList>
    </citation>
    <scope>NUCLEOTIDE SEQUENCE [LARGE SCALE GENOMIC DNA]</scope>
    <source>
        <strain evidence="3">JCM 10649</strain>
    </source>
</reference>
<keyword evidence="3" id="KW-1185">Reference proteome</keyword>
<name>A0ABP3K6T3_9ACTN</name>
<dbReference type="Proteomes" id="UP001499895">
    <property type="component" value="Unassembled WGS sequence"/>
</dbReference>